<evidence type="ECO:0000313" key="2">
    <source>
        <dbReference type="EMBL" id="KAF2821003.1"/>
    </source>
</evidence>
<evidence type="ECO:0000256" key="1">
    <source>
        <dbReference type="SAM" id="Phobius"/>
    </source>
</evidence>
<keyword evidence="1" id="KW-0812">Transmembrane</keyword>
<gene>
    <name evidence="2" type="ORF">CC86DRAFT_470799</name>
</gene>
<name>A0A6A6ZJT1_9PLEO</name>
<dbReference type="AlphaFoldDB" id="A0A6A6ZJT1"/>
<protein>
    <submittedName>
        <fullName evidence="2">Uncharacterized protein</fullName>
    </submittedName>
</protein>
<proteinExistence type="predicted"/>
<accession>A0A6A6ZJT1</accession>
<evidence type="ECO:0000313" key="3">
    <source>
        <dbReference type="Proteomes" id="UP000799424"/>
    </source>
</evidence>
<sequence length="122" mass="13269">MEGKGKFGQEINTGDETGCIRGFEATGTENGCEMALQIAASMRKDTKRAPTLTKEQDLVRGKKIKGPFGWYFTAAEGREKTGHLKWIIVGAIVAFMTMGFLLAVGGIQVSIAITFPFASRYD</sequence>
<organism evidence="2 3">
    <name type="scientific">Ophiobolus disseminans</name>
    <dbReference type="NCBI Taxonomy" id="1469910"/>
    <lineage>
        <taxon>Eukaryota</taxon>
        <taxon>Fungi</taxon>
        <taxon>Dikarya</taxon>
        <taxon>Ascomycota</taxon>
        <taxon>Pezizomycotina</taxon>
        <taxon>Dothideomycetes</taxon>
        <taxon>Pleosporomycetidae</taxon>
        <taxon>Pleosporales</taxon>
        <taxon>Pleosporineae</taxon>
        <taxon>Phaeosphaeriaceae</taxon>
        <taxon>Ophiobolus</taxon>
    </lineage>
</organism>
<keyword evidence="1" id="KW-1133">Transmembrane helix</keyword>
<reference evidence="2" key="1">
    <citation type="journal article" date="2020" name="Stud. Mycol.">
        <title>101 Dothideomycetes genomes: a test case for predicting lifestyles and emergence of pathogens.</title>
        <authorList>
            <person name="Haridas S."/>
            <person name="Albert R."/>
            <person name="Binder M."/>
            <person name="Bloem J."/>
            <person name="Labutti K."/>
            <person name="Salamov A."/>
            <person name="Andreopoulos B."/>
            <person name="Baker S."/>
            <person name="Barry K."/>
            <person name="Bills G."/>
            <person name="Bluhm B."/>
            <person name="Cannon C."/>
            <person name="Castanera R."/>
            <person name="Culley D."/>
            <person name="Daum C."/>
            <person name="Ezra D."/>
            <person name="Gonzalez J."/>
            <person name="Henrissat B."/>
            <person name="Kuo A."/>
            <person name="Liang C."/>
            <person name="Lipzen A."/>
            <person name="Lutzoni F."/>
            <person name="Magnuson J."/>
            <person name="Mondo S."/>
            <person name="Nolan M."/>
            <person name="Ohm R."/>
            <person name="Pangilinan J."/>
            <person name="Park H.-J."/>
            <person name="Ramirez L."/>
            <person name="Alfaro M."/>
            <person name="Sun H."/>
            <person name="Tritt A."/>
            <person name="Yoshinaga Y."/>
            <person name="Zwiers L.-H."/>
            <person name="Turgeon B."/>
            <person name="Goodwin S."/>
            <person name="Spatafora J."/>
            <person name="Crous P."/>
            <person name="Grigoriev I."/>
        </authorList>
    </citation>
    <scope>NUCLEOTIDE SEQUENCE</scope>
    <source>
        <strain evidence="2">CBS 113818</strain>
    </source>
</reference>
<keyword evidence="1" id="KW-0472">Membrane</keyword>
<feature type="transmembrane region" description="Helical" evidence="1">
    <location>
        <begin position="86"/>
        <end position="113"/>
    </location>
</feature>
<dbReference type="Proteomes" id="UP000799424">
    <property type="component" value="Unassembled WGS sequence"/>
</dbReference>
<dbReference type="EMBL" id="MU006238">
    <property type="protein sequence ID" value="KAF2821003.1"/>
    <property type="molecule type" value="Genomic_DNA"/>
</dbReference>
<keyword evidence="3" id="KW-1185">Reference proteome</keyword>